<dbReference type="Proteomes" id="UP000187406">
    <property type="component" value="Unassembled WGS sequence"/>
</dbReference>
<dbReference type="OrthoDB" id="747893at2759"/>
<reference evidence="3" key="1">
    <citation type="submission" date="2016-04" db="EMBL/GenBank/DDBJ databases">
        <title>Cephalotus genome sequencing.</title>
        <authorList>
            <person name="Fukushima K."/>
            <person name="Hasebe M."/>
            <person name="Fang X."/>
        </authorList>
    </citation>
    <scope>NUCLEOTIDE SEQUENCE [LARGE SCALE GENOMIC DNA]</scope>
    <source>
        <strain evidence="3">cv. St1</strain>
    </source>
</reference>
<evidence type="ECO:0000313" key="3">
    <source>
        <dbReference type="Proteomes" id="UP000187406"/>
    </source>
</evidence>
<dbReference type="EMBL" id="BDDD01000417">
    <property type="protein sequence ID" value="GAV65464.1"/>
    <property type="molecule type" value="Genomic_DNA"/>
</dbReference>
<dbReference type="STRING" id="3775.A0A1Q3BCB1"/>
<dbReference type="PANTHER" id="PTHR33356">
    <property type="entry name" value="TIP41-LIKE PROTEIN"/>
    <property type="match status" value="1"/>
</dbReference>
<comment type="caution">
    <text evidence="2">The sequence shown here is derived from an EMBL/GenBank/DDBJ whole genome shotgun (WGS) entry which is preliminary data.</text>
</comment>
<feature type="region of interest" description="Disordered" evidence="1">
    <location>
        <begin position="204"/>
        <end position="223"/>
    </location>
</feature>
<protein>
    <submittedName>
        <fullName evidence="2">Uncharacterized protein</fullName>
    </submittedName>
</protein>
<dbReference type="FunCoup" id="A0A1Q3BCB1">
    <property type="interactions" value="164"/>
</dbReference>
<sequence>MEKSMDDGDFWLPTEFLTDDDILMDKANNNTKIKSNNEGLGFGGYGFGFGLETDTETSKSLNPYDFTYGYGSSFGLSSDLSSPVESLVGSTETESDEEDFLSGLTRKMDHYTLEDDLRRNDRAFGLDNSKGWGLSGSPQSTLSAIASGCGCRQGSSKGSSNCQSRVSSPPETWDLLYAAAGEVARMKMNEDMYGFNHNKGLLGLPKNNTRKPSVSVPLKNPSSDTGFYPHDKLQAIQYQQLKQQQIMKQQQQQHISAVWGGQTKGSTGSYSQLVQRSGVRNSGVVGRPLGLSPSAWPPLQQPQQQYNNQRNGSGMRAVFLGSNGTKRESVGTGVFLPRRIGTVTECRKKPGCSTVLLPARVVQALNLNLDDPRAQLQPRFNGSFAPDIDVALRPRNNGVLNHQRRNVRPQSGINHEIRLPQEWTY</sequence>
<dbReference type="InParanoid" id="A0A1Q3BCB1"/>
<gene>
    <name evidence="2" type="ORF">CFOL_v3_08979</name>
</gene>
<organism evidence="2 3">
    <name type="scientific">Cephalotus follicularis</name>
    <name type="common">Albany pitcher plant</name>
    <dbReference type="NCBI Taxonomy" id="3775"/>
    <lineage>
        <taxon>Eukaryota</taxon>
        <taxon>Viridiplantae</taxon>
        <taxon>Streptophyta</taxon>
        <taxon>Embryophyta</taxon>
        <taxon>Tracheophyta</taxon>
        <taxon>Spermatophyta</taxon>
        <taxon>Magnoliopsida</taxon>
        <taxon>eudicotyledons</taxon>
        <taxon>Gunneridae</taxon>
        <taxon>Pentapetalae</taxon>
        <taxon>rosids</taxon>
        <taxon>fabids</taxon>
        <taxon>Oxalidales</taxon>
        <taxon>Cephalotaceae</taxon>
        <taxon>Cephalotus</taxon>
    </lineage>
</organism>
<evidence type="ECO:0000313" key="2">
    <source>
        <dbReference type="EMBL" id="GAV65464.1"/>
    </source>
</evidence>
<accession>A0A1Q3BCB1</accession>
<keyword evidence="3" id="KW-1185">Reference proteome</keyword>
<dbReference type="PANTHER" id="PTHR33356:SF5">
    <property type="entry name" value="TIP41-LIKE PROTEIN"/>
    <property type="match status" value="1"/>
</dbReference>
<dbReference type="AlphaFoldDB" id="A0A1Q3BCB1"/>
<evidence type="ECO:0000256" key="1">
    <source>
        <dbReference type="SAM" id="MobiDB-lite"/>
    </source>
</evidence>
<name>A0A1Q3BCB1_CEPFO</name>
<proteinExistence type="predicted"/>